<evidence type="ECO:0000313" key="4">
    <source>
        <dbReference type="EMBL" id="HIS48299.1"/>
    </source>
</evidence>
<dbReference type="InterPro" id="IPR002842">
    <property type="entry name" value="ATPase_V1_Esu"/>
</dbReference>
<evidence type="ECO:0000256" key="3">
    <source>
        <dbReference type="ARBA" id="ARBA00023065"/>
    </source>
</evidence>
<keyword evidence="2" id="KW-0813">Transport</keyword>
<evidence type="ECO:0000256" key="2">
    <source>
        <dbReference type="ARBA" id="ARBA00022448"/>
    </source>
</evidence>
<dbReference type="Proteomes" id="UP000823927">
    <property type="component" value="Unassembled WGS sequence"/>
</dbReference>
<protein>
    <submittedName>
        <fullName evidence="4">V-type ATP synthase subunit E</fullName>
    </submittedName>
</protein>
<dbReference type="AlphaFoldDB" id="A0A9D1JRZ7"/>
<proteinExistence type="inferred from homology"/>
<evidence type="ECO:0000313" key="5">
    <source>
        <dbReference type="Proteomes" id="UP000823927"/>
    </source>
</evidence>
<keyword evidence="3" id="KW-0406">Ion transport</keyword>
<reference evidence="4" key="1">
    <citation type="submission" date="2020-10" db="EMBL/GenBank/DDBJ databases">
        <authorList>
            <person name="Gilroy R."/>
        </authorList>
    </citation>
    <scope>NUCLEOTIDE SEQUENCE</scope>
    <source>
        <strain evidence="4">CHK178-757</strain>
    </source>
</reference>
<dbReference type="GO" id="GO:0033178">
    <property type="term" value="C:proton-transporting two-sector ATPase complex, catalytic domain"/>
    <property type="evidence" value="ECO:0007669"/>
    <property type="project" value="InterPro"/>
</dbReference>
<dbReference type="Pfam" id="PF01991">
    <property type="entry name" value="vATP-synt_E"/>
    <property type="match status" value="1"/>
</dbReference>
<dbReference type="Gene3D" id="3.30.2320.30">
    <property type="entry name" value="ATP synthase, E subunit, C-terminal"/>
    <property type="match status" value="1"/>
</dbReference>
<organism evidence="4 5">
    <name type="scientific">Candidatus Scybalocola faecigallinarum</name>
    <dbReference type="NCBI Taxonomy" id="2840941"/>
    <lineage>
        <taxon>Bacteria</taxon>
        <taxon>Bacillati</taxon>
        <taxon>Bacillota</taxon>
        <taxon>Clostridia</taxon>
        <taxon>Lachnospirales</taxon>
        <taxon>Lachnospiraceae</taxon>
        <taxon>Lachnospiraceae incertae sedis</taxon>
        <taxon>Candidatus Scybalocola (ex Gilroy et al. 2021)</taxon>
    </lineage>
</organism>
<dbReference type="SUPFAM" id="SSF160527">
    <property type="entry name" value="V-type ATPase subunit E-like"/>
    <property type="match status" value="1"/>
</dbReference>
<dbReference type="InterPro" id="IPR038495">
    <property type="entry name" value="ATPase_E_C"/>
</dbReference>
<reference evidence="4" key="2">
    <citation type="journal article" date="2021" name="PeerJ">
        <title>Extensive microbial diversity within the chicken gut microbiome revealed by metagenomics and culture.</title>
        <authorList>
            <person name="Gilroy R."/>
            <person name="Ravi A."/>
            <person name="Getino M."/>
            <person name="Pursley I."/>
            <person name="Horton D.L."/>
            <person name="Alikhan N.F."/>
            <person name="Baker D."/>
            <person name="Gharbi K."/>
            <person name="Hall N."/>
            <person name="Watson M."/>
            <person name="Adriaenssens E.M."/>
            <person name="Foster-Nyarko E."/>
            <person name="Jarju S."/>
            <person name="Secka A."/>
            <person name="Antonio M."/>
            <person name="Oren A."/>
            <person name="Chaudhuri R.R."/>
            <person name="La Ragione R."/>
            <person name="Hildebrand F."/>
            <person name="Pallen M.J."/>
        </authorList>
    </citation>
    <scope>NUCLEOTIDE SEQUENCE</scope>
    <source>
        <strain evidence="4">CHK178-757</strain>
    </source>
</reference>
<sequence>MAGIDNIIQQIRQESMDTVRQMEADARAQADAIQKSCDAACQEILKDAQQARQAQAARLLEKEHSRILMEEKNADLALKQQMIEETMQAAVQKLCTLEDEAYFRLIMHMVRQFAQAADGIIYFSEKDHRRFPKDFQKSLDGVSQAAGGHLTIAEECRPVDGGFILAYGGVEINGSFSALFWSREEELRDLLNGYLFDERTEGGGT</sequence>
<comment type="caution">
    <text evidence="4">The sequence shown here is derived from an EMBL/GenBank/DDBJ whole genome shotgun (WGS) entry which is preliminary data.</text>
</comment>
<gene>
    <name evidence="4" type="ORF">IAB46_12230</name>
</gene>
<name>A0A9D1JRZ7_9FIRM</name>
<dbReference type="GO" id="GO:0046961">
    <property type="term" value="F:proton-transporting ATPase activity, rotational mechanism"/>
    <property type="evidence" value="ECO:0007669"/>
    <property type="project" value="InterPro"/>
</dbReference>
<dbReference type="EMBL" id="DVIT01000052">
    <property type="protein sequence ID" value="HIS48299.1"/>
    <property type="molecule type" value="Genomic_DNA"/>
</dbReference>
<comment type="similarity">
    <text evidence="1">Belongs to the V-ATPase E subunit family.</text>
</comment>
<evidence type="ECO:0000256" key="1">
    <source>
        <dbReference type="ARBA" id="ARBA00005901"/>
    </source>
</evidence>
<accession>A0A9D1JRZ7</accession>